<proteinExistence type="predicted"/>
<dbReference type="RefSeq" id="WP_002516773.1">
    <property type="nucleotide sequence ID" value="NZ_AP022844.1"/>
</dbReference>
<dbReference type="GO" id="GO:0009423">
    <property type="term" value="P:chorismate biosynthetic process"/>
    <property type="evidence" value="ECO:0007669"/>
    <property type="project" value="TreeGrafter"/>
</dbReference>
<keyword evidence="2" id="KW-0028">Amino-acid biosynthesis</keyword>
<dbReference type="AlphaFoldDB" id="A0A2B7IHJ1"/>
<dbReference type="GO" id="GO:0009073">
    <property type="term" value="P:aromatic amino acid family biosynthetic process"/>
    <property type="evidence" value="ECO:0007669"/>
    <property type="project" value="UniProtKB-KW"/>
</dbReference>
<dbReference type="GO" id="GO:0004764">
    <property type="term" value="F:shikimate 3-dehydrogenase (NADP+) activity"/>
    <property type="evidence" value="ECO:0007669"/>
    <property type="project" value="InterPro"/>
</dbReference>
<evidence type="ECO:0000313" key="3">
    <source>
        <dbReference type="EMBL" id="PGF36640.1"/>
    </source>
</evidence>
<accession>A0A2B7IHJ1</accession>
<name>A0A2B7IHJ1_CUTAC</name>
<protein>
    <submittedName>
        <fullName evidence="3">Shikimate dehydrogenase</fullName>
    </submittedName>
</protein>
<organism evidence="3 4">
    <name type="scientific">Cutibacterium acnes</name>
    <name type="common">Propionibacterium acnes</name>
    <dbReference type="NCBI Taxonomy" id="1747"/>
    <lineage>
        <taxon>Bacteria</taxon>
        <taxon>Bacillati</taxon>
        <taxon>Actinomycetota</taxon>
        <taxon>Actinomycetes</taxon>
        <taxon>Propionibacteriales</taxon>
        <taxon>Propionibacteriaceae</taxon>
        <taxon>Cutibacterium</taxon>
    </lineage>
</organism>
<dbReference type="PANTHER" id="PTHR21089:SF1">
    <property type="entry name" value="BIFUNCTIONAL 3-DEHYDROQUINATE DEHYDRATASE_SHIKIMATE DEHYDROGENASE, CHLOROPLASTIC"/>
    <property type="match status" value="1"/>
</dbReference>
<evidence type="ECO:0000313" key="4">
    <source>
        <dbReference type="Proteomes" id="UP000226191"/>
    </source>
</evidence>
<dbReference type="NCBIfam" id="NF001311">
    <property type="entry name" value="PRK00258.1-3"/>
    <property type="match status" value="1"/>
</dbReference>
<dbReference type="CDD" id="cd01065">
    <property type="entry name" value="NAD_bind_Shikimate_DH"/>
    <property type="match status" value="1"/>
</dbReference>
<dbReference type="GO" id="GO:0050661">
    <property type="term" value="F:NADP binding"/>
    <property type="evidence" value="ECO:0007669"/>
    <property type="project" value="TreeGrafter"/>
</dbReference>
<comment type="pathway">
    <text evidence="1">Metabolic intermediate biosynthesis; chorismate biosynthesis; chorismate from D-erythrose 4-phosphate and phosphoenolpyruvate: step 4/7.</text>
</comment>
<dbReference type="InterPro" id="IPR022893">
    <property type="entry name" value="Shikimate_DH_fam"/>
</dbReference>
<evidence type="ECO:0000256" key="1">
    <source>
        <dbReference type="ARBA" id="ARBA00004871"/>
    </source>
</evidence>
<dbReference type="InterPro" id="IPR046346">
    <property type="entry name" value="Aminoacid_DH-like_N_sf"/>
</dbReference>
<dbReference type="OrthoDB" id="9776868at2"/>
<reference evidence="3 4" key="1">
    <citation type="submission" date="2017-02" db="EMBL/GenBank/DDBJ databases">
        <title>Prevalence of linear plasmids in Cutibacterium acnes isolates obtained from cancerous prostatic tissue.</title>
        <authorList>
            <person name="Davidsson S."/>
            <person name="Bruggemann H."/>
        </authorList>
    </citation>
    <scope>NUCLEOTIDE SEQUENCE [LARGE SCALE GENOMIC DNA]</scope>
    <source>
        <strain evidence="3 4">11-78</strain>
    </source>
</reference>
<dbReference type="Gene3D" id="3.40.50.720">
    <property type="entry name" value="NAD(P)-binding Rossmann-like Domain"/>
    <property type="match status" value="1"/>
</dbReference>
<dbReference type="Pfam" id="PF08501">
    <property type="entry name" value="Shikimate_dh_N"/>
    <property type="match status" value="1"/>
</dbReference>
<sequence>MRCAVIGHPVAHSLSPAIHRAAYQVLGLEWSYQAIDVEPGGLRAFIEGLDGSWRGLSVTMPHKADLVELGETDATVDMLGAANTWVCRDGTTIVRNTDVTGAEAALRARGVTDVEKVVMLGAGATARSVLAAAIGMGAGEAVVMSRSRERSTKILKLADGLGIRVAWLPFESEPPRCNLIVSTVPAGSLIRRAEDLAARANAVFDVVYDPWPTPLAVAGKIAGATVIDGLDLLAGQAVGQVQLMTGYPVPMDVLRSTAQNGLAEHARL</sequence>
<dbReference type="SUPFAM" id="SSF53223">
    <property type="entry name" value="Aminoacid dehydrogenase-like, N-terminal domain"/>
    <property type="match status" value="1"/>
</dbReference>
<dbReference type="InterPro" id="IPR013708">
    <property type="entry name" value="Shikimate_DH-bd_N"/>
</dbReference>
<dbReference type="EMBL" id="MVCE01000001">
    <property type="protein sequence ID" value="PGF36640.1"/>
    <property type="molecule type" value="Genomic_DNA"/>
</dbReference>
<dbReference type="Gene3D" id="3.40.50.10860">
    <property type="entry name" value="Leucine Dehydrogenase, chain A, domain 1"/>
    <property type="match status" value="1"/>
</dbReference>
<comment type="caution">
    <text evidence="3">The sequence shown here is derived from an EMBL/GenBank/DDBJ whole genome shotgun (WGS) entry which is preliminary data.</text>
</comment>
<dbReference type="PANTHER" id="PTHR21089">
    <property type="entry name" value="SHIKIMATE DEHYDROGENASE"/>
    <property type="match status" value="1"/>
</dbReference>
<keyword evidence="2" id="KW-0057">Aromatic amino acid biosynthesis</keyword>
<dbReference type="GeneID" id="92857151"/>
<dbReference type="GO" id="GO:0019632">
    <property type="term" value="P:shikimate metabolic process"/>
    <property type="evidence" value="ECO:0007669"/>
    <property type="project" value="TreeGrafter"/>
</dbReference>
<dbReference type="Proteomes" id="UP000226191">
    <property type="component" value="Unassembled WGS sequence"/>
</dbReference>
<evidence type="ECO:0000256" key="2">
    <source>
        <dbReference type="ARBA" id="ARBA00023141"/>
    </source>
</evidence>
<dbReference type="GO" id="GO:0005829">
    <property type="term" value="C:cytosol"/>
    <property type="evidence" value="ECO:0007669"/>
    <property type="project" value="TreeGrafter"/>
</dbReference>
<dbReference type="InterPro" id="IPR036291">
    <property type="entry name" value="NAD(P)-bd_dom_sf"/>
</dbReference>
<dbReference type="SUPFAM" id="SSF51735">
    <property type="entry name" value="NAD(P)-binding Rossmann-fold domains"/>
    <property type="match status" value="1"/>
</dbReference>
<gene>
    <name evidence="3" type="ORF">B1B09_03265</name>
</gene>